<dbReference type="STRING" id="1392247.A0A3N4KBP7"/>
<dbReference type="InterPro" id="IPR002347">
    <property type="entry name" value="SDR_fam"/>
</dbReference>
<keyword evidence="2" id="KW-0521">NADP</keyword>
<organism evidence="4 5">
    <name type="scientific">Morchella conica CCBAS932</name>
    <dbReference type="NCBI Taxonomy" id="1392247"/>
    <lineage>
        <taxon>Eukaryota</taxon>
        <taxon>Fungi</taxon>
        <taxon>Dikarya</taxon>
        <taxon>Ascomycota</taxon>
        <taxon>Pezizomycotina</taxon>
        <taxon>Pezizomycetes</taxon>
        <taxon>Pezizales</taxon>
        <taxon>Morchellaceae</taxon>
        <taxon>Morchella</taxon>
    </lineage>
</organism>
<evidence type="ECO:0000256" key="1">
    <source>
        <dbReference type="ARBA" id="ARBA00006484"/>
    </source>
</evidence>
<keyword evidence="5" id="KW-1185">Reference proteome</keyword>
<comment type="similarity">
    <text evidence="1">Belongs to the short-chain dehydrogenases/reductases (SDR) family.</text>
</comment>
<protein>
    <submittedName>
        <fullName evidence="4">Short-chain dehydrogenase/reductase SDR</fullName>
    </submittedName>
</protein>
<accession>A0A3N4KBP7</accession>
<dbReference type="InterPro" id="IPR036291">
    <property type="entry name" value="NAD(P)-bd_dom_sf"/>
</dbReference>
<dbReference type="InParanoid" id="A0A3N4KBP7"/>
<dbReference type="GO" id="GO:0016491">
    <property type="term" value="F:oxidoreductase activity"/>
    <property type="evidence" value="ECO:0007669"/>
    <property type="project" value="UniProtKB-KW"/>
</dbReference>
<dbReference type="EMBL" id="ML119172">
    <property type="protein sequence ID" value="RPB07903.1"/>
    <property type="molecule type" value="Genomic_DNA"/>
</dbReference>
<evidence type="ECO:0000313" key="5">
    <source>
        <dbReference type="Proteomes" id="UP000277580"/>
    </source>
</evidence>
<evidence type="ECO:0000313" key="4">
    <source>
        <dbReference type="EMBL" id="RPB07903.1"/>
    </source>
</evidence>
<sequence>MFRLTGNALVTGAGQGIGRAITLAYAKAGVAGIAIADVDMDRLKAVAAEAKKVATNKDFEVVPVHTDVTNEESVRNMVETTVKSLGRIDYACNNAGVAVQKNTLACNITKEEWDFTNNVNVNGVLFCQREELKAMMKQDLVSWEGRDGFRGSIVNMASINGFLAAQGATTYIAGKHAVLGISRNAALDHAPDGIRVNSVCPGPVGTELLARMGPTADPPRSSMQKRIGRPEEIADVVVFLGSPMASYVTGASWVVDGGYSAF</sequence>
<keyword evidence="3" id="KW-0560">Oxidoreductase</keyword>
<dbReference type="Gene3D" id="3.40.50.720">
    <property type="entry name" value="NAD(P)-binding Rossmann-like Domain"/>
    <property type="match status" value="1"/>
</dbReference>
<evidence type="ECO:0000256" key="3">
    <source>
        <dbReference type="ARBA" id="ARBA00023002"/>
    </source>
</evidence>
<dbReference type="Proteomes" id="UP000277580">
    <property type="component" value="Unassembled WGS sequence"/>
</dbReference>
<reference evidence="4 5" key="1">
    <citation type="journal article" date="2018" name="Nat. Ecol. Evol.">
        <title>Pezizomycetes genomes reveal the molecular basis of ectomycorrhizal truffle lifestyle.</title>
        <authorList>
            <person name="Murat C."/>
            <person name="Payen T."/>
            <person name="Noel B."/>
            <person name="Kuo A."/>
            <person name="Morin E."/>
            <person name="Chen J."/>
            <person name="Kohler A."/>
            <person name="Krizsan K."/>
            <person name="Balestrini R."/>
            <person name="Da Silva C."/>
            <person name="Montanini B."/>
            <person name="Hainaut M."/>
            <person name="Levati E."/>
            <person name="Barry K.W."/>
            <person name="Belfiori B."/>
            <person name="Cichocki N."/>
            <person name="Clum A."/>
            <person name="Dockter R.B."/>
            <person name="Fauchery L."/>
            <person name="Guy J."/>
            <person name="Iotti M."/>
            <person name="Le Tacon F."/>
            <person name="Lindquist E.A."/>
            <person name="Lipzen A."/>
            <person name="Malagnac F."/>
            <person name="Mello A."/>
            <person name="Molinier V."/>
            <person name="Miyauchi S."/>
            <person name="Poulain J."/>
            <person name="Riccioni C."/>
            <person name="Rubini A."/>
            <person name="Sitrit Y."/>
            <person name="Splivallo R."/>
            <person name="Traeger S."/>
            <person name="Wang M."/>
            <person name="Zifcakova L."/>
            <person name="Wipf D."/>
            <person name="Zambonelli A."/>
            <person name="Paolocci F."/>
            <person name="Nowrousian M."/>
            <person name="Ottonello S."/>
            <person name="Baldrian P."/>
            <person name="Spatafora J.W."/>
            <person name="Henrissat B."/>
            <person name="Nagy L.G."/>
            <person name="Aury J.M."/>
            <person name="Wincker P."/>
            <person name="Grigoriev I.V."/>
            <person name="Bonfante P."/>
            <person name="Martin F.M."/>
        </authorList>
    </citation>
    <scope>NUCLEOTIDE SEQUENCE [LARGE SCALE GENOMIC DNA]</scope>
    <source>
        <strain evidence="4 5">CCBAS932</strain>
    </source>
</reference>
<dbReference type="AlphaFoldDB" id="A0A3N4KBP7"/>
<evidence type="ECO:0000256" key="2">
    <source>
        <dbReference type="ARBA" id="ARBA00022857"/>
    </source>
</evidence>
<dbReference type="PANTHER" id="PTHR24321:SF12">
    <property type="entry name" value="SHORT-CHAIN DEHYDROGENASE_REDUCTASE FAMILY, PUTATIVE (AFU_ORTHOLOGUE AFUA_5G14340)-RELATED"/>
    <property type="match status" value="1"/>
</dbReference>
<dbReference type="OrthoDB" id="47007at2759"/>
<dbReference type="Pfam" id="PF13561">
    <property type="entry name" value="adh_short_C2"/>
    <property type="match status" value="1"/>
</dbReference>
<dbReference type="PANTHER" id="PTHR24321">
    <property type="entry name" value="DEHYDROGENASES, SHORT CHAIN"/>
    <property type="match status" value="1"/>
</dbReference>
<dbReference type="CDD" id="cd05233">
    <property type="entry name" value="SDR_c"/>
    <property type="match status" value="1"/>
</dbReference>
<proteinExistence type="inferred from homology"/>
<gene>
    <name evidence="4" type="ORF">P167DRAFT_560749</name>
</gene>
<dbReference type="FunFam" id="3.40.50.720:FF:000084">
    <property type="entry name" value="Short-chain dehydrogenase reductase"/>
    <property type="match status" value="1"/>
</dbReference>
<dbReference type="SUPFAM" id="SSF51735">
    <property type="entry name" value="NAD(P)-binding Rossmann-fold domains"/>
    <property type="match status" value="1"/>
</dbReference>
<dbReference type="PRINTS" id="PR00081">
    <property type="entry name" value="GDHRDH"/>
</dbReference>
<name>A0A3N4KBP7_9PEZI</name>
<dbReference type="PRINTS" id="PR00080">
    <property type="entry name" value="SDRFAMILY"/>
</dbReference>